<evidence type="ECO:0000313" key="9">
    <source>
        <dbReference type="EMBL" id="ANS28895.1"/>
    </source>
</evidence>
<evidence type="ECO:0000259" key="8">
    <source>
        <dbReference type="Pfam" id="PF02687"/>
    </source>
</evidence>
<evidence type="ECO:0000256" key="5">
    <source>
        <dbReference type="ARBA" id="ARBA00022989"/>
    </source>
</evidence>
<evidence type="ECO:0000256" key="1">
    <source>
        <dbReference type="ARBA" id="ARBA00004651"/>
    </source>
</evidence>
<gene>
    <name evidence="9" type="ORF">R1CP_21085</name>
</gene>
<proteinExistence type="predicted"/>
<keyword evidence="4 7" id="KW-0812">Transmembrane</keyword>
<feature type="transmembrane region" description="Helical" evidence="7">
    <location>
        <begin position="332"/>
        <end position="356"/>
    </location>
</feature>
<evidence type="ECO:0000256" key="7">
    <source>
        <dbReference type="SAM" id="Phobius"/>
    </source>
</evidence>
<feature type="transmembrane region" description="Helical" evidence="7">
    <location>
        <begin position="298"/>
        <end position="320"/>
    </location>
</feature>
<accession>A0A1B1K8D7</accession>
<name>A0A1B1K8D7_RHOOP</name>
<evidence type="ECO:0000256" key="2">
    <source>
        <dbReference type="ARBA" id="ARBA00022448"/>
    </source>
</evidence>
<dbReference type="PANTHER" id="PTHR43738:SF1">
    <property type="entry name" value="HEMIN TRANSPORT SYSTEM PERMEASE PROTEIN HRTB-RELATED"/>
    <property type="match status" value="1"/>
</dbReference>
<dbReference type="PATRIC" id="fig|37919.13.peg.4441"/>
<keyword evidence="2" id="KW-0813">Transport</keyword>
<keyword evidence="5 7" id="KW-1133">Transmembrane helix</keyword>
<keyword evidence="6 7" id="KW-0472">Membrane</keyword>
<dbReference type="PANTHER" id="PTHR43738">
    <property type="entry name" value="ABC TRANSPORTER, MEMBRANE PROTEIN"/>
    <property type="match status" value="1"/>
</dbReference>
<evidence type="ECO:0000256" key="4">
    <source>
        <dbReference type="ARBA" id="ARBA00022692"/>
    </source>
</evidence>
<dbReference type="RefSeq" id="WP_155773008.1">
    <property type="nucleotide sequence ID" value="NZ_CP009111.1"/>
</dbReference>
<dbReference type="GO" id="GO:0005886">
    <property type="term" value="C:plasma membrane"/>
    <property type="evidence" value="ECO:0007669"/>
    <property type="project" value="UniProtKB-SubCell"/>
</dbReference>
<dbReference type="InterPro" id="IPR003838">
    <property type="entry name" value="ABC3_permease_C"/>
</dbReference>
<keyword evidence="3" id="KW-1003">Cell membrane</keyword>
<comment type="subcellular location">
    <subcellularLocation>
        <location evidence="1">Cell membrane</location>
        <topology evidence="1">Multi-pass membrane protein</topology>
    </subcellularLocation>
</comment>
<dbReference type="Proteomes" id="UP000186108">
    <property type="component" value="Chromosome"/>
</dbReference>
<dbReference type="EMBL" id="CP009111">
    <property type="protein sequence ID" value="ANS28895.1"/>
    <property type="molecule type" value="Genomic_DNA"/>
</dbReference>
<protein>
    <submittedName>
        <fullName evidence="9">Conserved putative membrane protein</fullName>
    </submittedName>
</protein>
<evidence type="ECO:0000256" key="6">
    <source>
        <dbReference type="ARBA" id="ARBA00023136"/>
    </source>
</evidence>
<dbReference type="Pfam" id="PF02687">
    <property type="entry name" value="FtsX"/>
    <property type="match status" value="1"/>
</dbReference>
<feature type="transmembrane region" description="Helical" evidence="7">
    <location>
        <begin position="247"/>
        <end position="271"/>
    </location>
</feature>
<sequence length="373" mass="37610">MFLASREIRRAPVRFGLLAGAIGLLMFLVFFQQTLASSLLNSFTGALQNQSGTVLVYSSEARNSLEASVLSPEIAAKVAAVPGVGQLGSLGEATMTLLAKGQQIDVAVIGAEAGKPGQPTKLISGRLATAPGEGVASSEARSFALGDTVTTAAGGSPVTIVGLTGQSQFNVQPTLFVTFDTFTALRKAANPDATMVLPSAVAVIPSPGVGPKALAASINATVPQVTALSRSDAVANAPGVSSTQGSFAIVLALAVVVVALVTGFFFLILTVQKTAALTLLRAVGAPASYLVRGLIQQVVLVLGVALLVAVGLLVTATAVADTGLPLAIDPRALVISTVVVVGLSLLGVAVSVWRVLRIDPFQAVGRPGVGGIE</sequence>
<feature type="domain" description="ABC3 transporter permease C-terminal" evidence="8">
    <location>
        <begin position="249"/>
        <end position="360"/>
    </location>
</feature>
<evidence type="ECO:0000313" key="10">
    <source>
        <dbReference type="Proteomes" id="UP000186108"/>
    </source>
</evidence>
<organism evidence="9 10">
    <name type="scientific">Rhodococcus opacus</name>
    <name type="common">Nocardia opaca</name>
    <dbReference type="NCBI Taxonomy" id="37919"/>
    <lineage>
        <taxon>Bacteria</taxon>
        <taxon>Bacillati</taxon>
        <taxon>Actinomycetota</taxon>
        <taxon>Actinomycetes</taxon>
        <taxon>Mycobacteriales</taxon>
        <taxon>Nocardiaceae</taxon>
        <taxon>Rhodococcus</taxon>
    </lineage>
</organism>
<evidence type="ECO:0000256" key="3">
    <source>
        <dbReference type="ARBA" id="ARBA00022475"/>
    </source>
</evidence>
<dbReference type="InterPro" id="IPR051125">
    <property type="entry name" value="ABC-4/HrtB_transporter"/>
</dbReference>
<dbReference type="AlphaFoldDB" id="A0A1B1K8D7"/>
<reference evidence="9 10" key="1">
    <citation type="submission" date="2014-07" db="EMBL/GenBank/DDBJ databases">
        <authorList>
            <person name="Zhang J.E."/>
            <person name="Yang H."/>
            <person name="Guo J."/>
            <person name="Deng Z."/>
            <person name="Luo H."/>
            <person name="Luo M."/>
            <person name="Zhao B."/>
        </authorList>
    </citation>
    <scope>NUCLEOTIDE SEQUENCE [LARGE SCALE GENOMIC DNA]</scope>
    <source>
        <strain evidence="9 10">1CP</strain>
    </source>
</reference>